<keyword evidence="3" id="KW-0804">Transcription</keyword>
<organism evidence="5 6">
    <name type="scientific">Paenibacillus alvei</name>
    <name type="common">Bacillus alvei</name>
    <dbReference type="NCBI Taxonomy" id="44250"/>
    <lineage>
        <taxon>Bacteria</taxon>
        <taxon>Bacillati</taxon>
        <taxon>Bacillota</taxon>
        <taxon>Bacilli</taxon>
        <taxon>Bacillales</taxon>
        <taxon>Paenibacillaceae</taxon>
        <taxon>Paenibacillus</taxon>
    </lineage>
</organism>
<dbReference type="SUPFAM" id="SSF46955">
    <property type="entry name" value="Putative DNA-binding domain"/>
    <property type="match status" value="2"/>
</dbReference>
<dbReference type="RefSeq" id="WP_005550367.1">
    <property type="nucleotide sequence ID" value="NZ_JAMDLX010000056.1"/>
</dbReference>
<name>A0ABT4H7S2_PAEAL</name>
<reference evidence="5 6" key="1">
    <citation type="submission" date="2022-05" db="EMBL/GenBank/DDBJ databases">
        <title>Genome Sequencing of Bee-Associated Microbes.</title>
        <authorList>
            <person name="Dunlap C."/>
        </authorList>
    </citation>
    <scope>NUCLEOTIDE SEQUENCE [LARGE SCALE GENOMIC DNA]</scope>
    <source>
        <strain evidence="5 6">NRRL B-04010</strain>
    </source>
</reference>
<sequence>MNTYKTAEIARSIGIHPNTVRLYEELGLIPKAERKANGYRVFTDFHVEQLTFVRTALQVEVLQNGLRKQAIDIIKTSSARNFDKAIHLTNRYYQQIKREQQNAEEAIAITKKLLSGENQELSNTNLTRKETADLLQISIDVLRNWELNGLLTVKRKQNGYRVYSEEDLRRLKIIRSLRCANYSLAAILRMLNALSSDPNVDLREAIDTPEETDYIISVCDKLLTSLQYAENNARIMLTHLEKMKRQFTTSPIL</sequence>
<accession>A0ABT4H7S2</accession>
<evidence type="ECO:0000313" key="6">
    <source>
        <dbReference type="Proteomes" id="UP001527181"/>
    </source>
</evidence>
<proteinExistence type="predicted"/>
<evidence type="ECO:0000256" key="1">
    <source>
        <dbReference type="ARBA" id="ARBA00023015"/>
    </source>
</evidence>
<evidence type="ECO:0000313" key="5">
    <source>
        <dbReference type="EMBL" id="MCY9764676.1"/>
    </source>
</evidence>
<dbReference type="SMART" id="SM00422">
    <property type="entry name" value="HTH_MERR"/>
    <property type="match status" value="2"/>
</dbReference>
<keyword evidence="1" id="KW-0805">Transcription regulation</keyword>
<evidence type="ECO:0000259" key="4">
    <source>
        <dbReference type="PROSITE" id="PS50937"/>
    </source>
</evidence>
<dbReference type="InterPro" id="IPR000551">
    <property type="entry name" value="MerR-type_HTH_dom"/>
</dbReference>
<dbReference type="PROSITE" id="PS00552">
    <property type="entry name" value="HTH_MERR_1"/>
    <property type="match status" value="1"/>
</dbReference>
<dbReference type="CDD" id="cd00592">
    <property type="entry name" value="HTH_MerR-like"/>
    <property type="match status" value="1"/>
</dbReference>
<feature type="domain" description="HTH merR-type" evidence="4">
    <location>
        <begin position="125"/>
        <end position="193"/>
    </location>
</feature>
<dbReference type="PANTHER" id="PTHR30204:SF94">
    <property type="entry name" value="HEAVY METAL-DEPENDENT TRANSCRIPTIONAL REGULATOR HI_0293-RELATED"/>
    <property type="match status" value="1"/>
</dbReference>
<dbReference type="Proteomes" id="UP001527181">
    <property type="component" value="Unassembled WGS sequence"/>
</dbReference>
<dbReference type="Pfam" id="PF00376">
    <property type="entry name" value="MerR"/>
    <property type="match status" value="1"/>
</dbReference>
<evidence type="ECO:0000256" key="3">
    <source>
        <dbReference type="ARBA" id="ARBA00023163"/>
    </source>
</evidence>
<dbReference type="Pfam" id="PF13411">
    <property type="entry name" value="MerR_1"/>
    <property type="match status" value="1"/>
</dbReference>
<dbReference type="GeneID" id="94491323"/>
<keyword evidence="2" id="KW-0238">DNA-binding</keyword>
<protein>
    <submittedName>
        <fullName evidence="5">MerR family transcriptional regulator</fullName>
    </submittedName>
</protein>
<dbReference type="Gene3D" id="1.10.1660.10">
    <property type="match status" value="2"/>
</dbReference>
<comment type="caution">
    <text evidence="5">The sequence shown here is derived from an EMBL/GenBank/DDBJ whole genome shotgun (WGS) entry which is preliminary data.</text>
</comment>
<evidence type="ECO:0000256" key="2">
    <source>
        <dbReference type="ARBA" id="ARBA00023125"/>
    </source>
</evidence>
<dbReference type="InterPro" id="IPR047057">
    <property type="entry name" value="MerR_fam"/>
</dbReference>
<gene>
    <name evidence="5" type="ORF">M5X12_29725</name>
</gene>
<feature type="domain" description="HTH merR-type" evidence="4">
    <location>
        <begin position="3"/>
        <end position="72"/>
    </location>
</feature>
<dbReference type="InterPro" id="IPR009061">
    <property type="entry name" value="DNA-bd_dom_put_sf"/>
</dbReference>
<dbReference type="EMBL" id="JAMDNP010000101">
    <property type="protein sequence ID" value="MCY9764676.1"/>
    <property type="molecule type" value="Genomic_DNA"/>
</dbReference>
<dbReference type="PANTHER" id="PTHR30204">
    <property type="entry name" value="REDOX-CYCLING DRUG-SENSING TRANSCRIPTIONAL ACTIVATOR SOXR"/>
    <property type="match status" value="1"/>
</dbReference>
<keyword evidence="6" id="KW-1185">Reference proteome</keyword>
<dbReference type="PROSITE" id="PS50937">
    <property type="entry name" value="HTH_MERR_2"/>
    <property type="match status" value="2"/>
</dbReference>